<keyword evidence="6 9" id="KW-0518">Myosin</keyword>
<dbReference type="InterPro" id="IPR001609">
    <property type="entry name" value="Myosin_head_motor_dom-like"/>
</dbReference>
<name>A0AAV4RRG8_9ARAC</name>
<dbReference type="InterPro" id="IPR010926">
    <property type="entry name" value="Myosin_TH1"/>
</dbReference>
<dbReference type="Gene3D" id="1.20.120.720">
    <property type="entry name" value="Myosin VI head, motor domain, U50 subdomain"/>
    <property type="match status" value="1"/>
</dbReference>
<dbReference type="GO" id="GO:0006897">
    <property type="term" value="P:endocytosis"/>
    <property type="evidence" value="ECO:0007669"/>
    <property type="project" value="TreeGrafter"/>
</dbReference>
<dbReference type="SUPFAM" id="SSF52540">
    <property type="entry name" value="P-loop containing nucleoside triphosphate hydrolases"/>
    <property type="match status" value="1"/>
</dbReference>
<dbReference type="GO" id="GO:0007368">
    <property type="term" value="P:determination of left/right symmetry"/>
    <property type="evidence" value="ECO:0007669"/>
    <property type="project" value="UniProtKB-ARBA"/>
</dbReference>
<dbReference type="FunFam" id="3.40.850.10:FF:000101">
    <property type="entry name" value="Slow myosin heavy chain 2"/>
    <property type="match status" value="1"/>
</dbReference>
<dbReference type="AlphaFoldDB" id="A0AAV4RRG8"/>
<dbReference type="InterPro" id="IPR036072">
    <property type="entry name" value="MYSc_Myo1"/>
</dbReference>
<evidence type="ECO:0000256" key="5">
    <source>
        <dbReference type="ARBA" id="ARBA00023121"/>
    </source>
</evidence>
<dbReference type="CDD" id="cd01378">
    <property type="entry name" value="MYSc_Myo1"/>
    <property type="match status" value="1"/>
</dbReference>
<dbReference type="PROSITE" id="PS50096">
    <property type="entry name" value="IQ"/>
    <property type="match status" value="2"/>
</dbReference>
<sequence>MKRKKSLIMENLLHARDKVGVQDFVLLEDFKNDRAFINNLKKRFQENLIYTYIGPVIVSVNPYRDLNLYNSDVIEQYKNVNFYELPPHIFAIADNAFRFMREECKDQCILISGESGSGKTEASKKLLQYLAAASHHAPSVENVKDKLLLSNPILEAFGNAKTNRNDNSSRFGKYMDVEFDFLGAPLGGHILNYLLEKSRVVHQNHGERNFHIFYQLLAGADNKMLEDLELRRDPSAYFYLSQGSCSKLRNIDDADQFSVVDKAMNITDFTEEEQEGVFTIVASVLHLGNVGFVEEEGQAVVVHDKPVHSICKLLGCSFDTLMNALVNKTIEANQETMCSPLNRDQAIYARDALAKALYERLFTWLVGKLNASLQSKASKRKTLMGLLDIYGFEIFQKNSFEQFCINYCNEKLQQLFIELTLKSEQEEYQKEGIEWVPVEYFNNKIICDLVEERHKGIIAILDEECLRPGDASDSTFLHKLENVVGKHAHFLSHSTASNKIRKTIERNEFRLVHYAGDVTYNVEGFLDKNNDLLYRDLKKAMMESKNWIIQNAFTSEELFDKKRPNTAATQFKISLSSLMNTLMSKEPWYIRCIKPNDNKWPGVFDDNIVAHQVKYLGLMENLRVRRAGFAYRKKYEDFLKRYKCLCPATWPSYDGPAKDGVKLLVQYLNYKPDEYAFGKSKIFIRFPKTLFQTEDEFQRFKHVLATIIQAKFRSYVQRKKYLSMQKSVNLINRYWRGHLARELLERRRWAVMVIRKFIKGFMLRNEPENEVNAFFLLNVKAEFLKRLARRLPSNLLDKHWPAAPTACKEVSSYLRQLHRTWLMRKYIKNLSPDRKFQLDQKVFAEDLFKGKKSSYIQSVPRPFVASRLVQDLEGKILTVLENNMQSVKEKIVYMIQVSKYDRHGYKSRPRILVVTRDSLYLLDSKSLKIKQQTGLISLKGIHVSNLSDGIVVLQMPCTTNKEKGDLILDCQQHLVEFVVKIMMACKNKSLLTIVDTGCIFHEMIGGKKGTVNFSIGTENLISKGKDGTLRVVSTVS</sequence>
<evidence type="ECO:0000256" key="6">
    <source>
        <dbReference type="ARBA" id="ARBA00023123"/>
    </source>
</evidence>
<dbReference type="GO" id="GO:0005886">
    <property type="term" value="C:plasma membrane"/>
    <property type="evidence" value="ECO:0007669"/>
    <property type="project" value="TreeGrafter"/>
</dbReference>
<dbReference type="SMART" id="SM00015">
    <property type="entry name" value="IQ"/>
    <property type="match status" value="3"/>
</dbReference>
<keyword evidence="7 9" id="KW-0505">Motor protein</keyword>
<feature type="region of interest" description="Actin-binding" evidence="9">
    <location>
        <begin position="575"/>
        <end position="597"/>
    </location>
</feature>
<dbReference type="SMART" id="SM00242">
    <property type="entry name" value="MYSc"/>
    <property type="match status" value="1"/>
</dbReference>
<dbReference type="Gene3D" id="6.20.240.20">
    <property type="match status" value="1"/>
</dbReference>
<dbReference type="GO" id="GO:0005546">
    <property type="term" value="F:phosphatidylinositol-4,5-bisphosphate binding"/>
    <property type="evidence" value="ECO:0007669"/>
    <property type="project" value="UniProtKB-ARBA"/>
</dbReference>
<evidence type="ECO:0000256" key="7">
    <source>
        <dbReference type="ARBA" id="ARBA00023175"/>
    </source>
</evidence>
<feature type="domain" description="TH1" evidence="11">
    <location>
        <begin position="852"/>
        <end position="1035"/>
    </location>
</feature>
<dbReference type="FunFam" id="1.20.58.530:FF:000004">
    <property type="entry name" value="Unconventional myosin ID"/>
    <property type="match status" value="1"/>
</dbReference>
<dbReference type="PRINTS" id="PR00193">
    <property type="entry name" value="MYOSINHEAVY"/>
</dbReference>
<dbReference type="Gene3D" id="1.10.10.820">
    <property type="match status" value="1"/>
</dbReference>
<dbReference type="GO" id="GO:0007015">
    <property type="term" value="P:actin filament organization"/>
    <property type="evidence" value="ECO:0007669"/>
    <property type="project" value="TreeGrafter"/>
</dbReference>
<evidence type="ECO:0000256" key="3">
    <source>
        <dbReference type="ARBA" id="ARBA00022741"/>
    </source>
</evidence>
<protein>
    <submittedName>
        <fullName evidence="12">Unconventional myosin-Ic-A</fullName>
    </submittedName>
</protein>
<dbReference type="PROSITE" id="PS51757">
    <property type="entry name" value="TH1"/>
    <property type="match status" value="1"/>
</dbReference>
<accession>A0AAV4RRG8</accession>
<dbReference type="Pfam" id="PF00063">
    <property type="entry name" value="Myosin_head"/>
    <property type="match status" value="1"/>
</dbReference>
<dbReference type="GO" id="GO:0051015">
    <property type="term" value="F:actin filament binding"/>
    <property type="evidence" value="ECO:0007669"/>
    <property type="project" value="TreeGrafter"/>
</dbReference>
<evidence type="ECO:0000313" key="12">
    <source>
        <dbReference type="EMBL" id="GIY24508.1"/>
    </source>
</evidence>
<dbReference type="PANTHER" id="PTHR13140:SF679">
    <property type="entry name" value="UNCONVENTIONAL MYOSIN IC"/>
    <property type="match status" value="1"/>
</dbReference>
<evidence type="ECO:0000256" key="9">
    <source>
        <dbReference type="PROSITE-ProRule" id="PRU00782"/>
    </source>
</evidence>
<dbReference type="PROSITE" id="PS51456">
    <property type="entry name" value="MYOSIN_MOTOR"/>
    <property type="match status" value="1"/>
</dbReference>
<keyword evidence="4 9" id="KW-0067">ATP-binding</keyword>
<gene>
    <name evidence="12" type="primary">myo1c-a</name>
    <name evidence="12" type="ORF">CDAR_619261</name>
</gene>
<keyword evidence="2" id="KW-0677">Repeat</keyword>
<keyword evidence="3 9" id="KW-0547">Nucleotide-binding</keyword>
<dbReference type="PANTHER" id="PTHR13140">
    <property type="entry name" value="MYOSIN"/>
    <property type="match status" value="1"/>
</dbReference>
<dbReference type="Gene3D" id="3.40.850.10">
    <property type="entry name" value="Kinesin motor domain"/>
    <property type="match status" value="1"/>
</dbReference>
<dbReference type="Gene3D" id="1.20.5.190">
    <property type="match status" value="1"/>
</dbReference>
<keyword evidence="13" id="KW-1185">Reference proteome</keyword>
<dbReference type="FunFam" id="1.10.10.820:FF:000001">
    <property type="entry name" value="Myosin heavy chain"/>
    <property type="match status" value="1"/>
</dbReference>
<dbReference type="GO" id="GO:0009888">
    <property type="term" value="P:tissue development"/>
    <property type="evidence" value="ECO:0007669"/>
    <property type="project" value="UniProtKB-ARBA"/>
</dbReference>
<comment type="caution">
    <text evidence="12">The sequence shown here is derived from an EMBL/GenBank/DDBJ whole genome shotgun (WGS) entry which is preliminary data.</text>
</comment>
<dbReference type="Pfam" id="PF00612">
    <property type="entry name" value="IQ"/>
    <property type="match status" value="1"/>
</dbReference>
<dbReference type="InterPro" id="IPR000048">
    <property type="entry name" value="IQ_motif_EF-hand-BS"/>
</dbReference>
<evidence type="ECO:0000256" key="2">
    <source>
        <dbReference type="ARBA" id="ARBA00022737"/>
    </source>
</evidence>
<organism evidence="12 13">
    <name type="scientific">Caerostris darwini</name>
    <dbReference type="NCBI Taxonomy" id="1538125"/>
    <lineage>
        <taxon>Eukaryota</taxon>
        <taxon>Metazoa</taxon>
        <taxon>Ecdysozoa</taxon>
        <taxon>Arthropoda</taxon>
        <taxon>Chelicerata</taxon>
        <taxon>Arachnida</taxon>
        <taxon>Araneae</taxon>
        <taxon>Araneomorphae</taxon>
        <taxon>Entelegynae</taxon>
        <taxon>Araneoidea</taxon>
        <taxon>Araneidae</taxon>
        <taxon>Caerostris</taxon>
    </lineage>
</organism>
<evidence type="ECO:0000256" key="4">
    <source>
        <dbReference type="ARBA" id="ARBA00022840"/>
    </source>
</evidence>
<dbReference type="InterPro" id="IPR027417">
    <property type="entry name" value="P-loop_NTPase"/>
</dbReference>
<dbReference type="EMBL" id="BPLQ01006699">
    <property type="protein sequence ID" value="GIY24508.1"/>
    <property type="molecule type" value="Genomic_DNA"/>
</dbReference>
<feature type="domain" description="Myosin motor" evidence="10">
    <location>
        <begin position="20"/>
        <end position="698"/>
    </location>
</feature>
<evidence type="ECO:0000313" key="13">
    <source>
        <dbReference type="Proteomes" id="UP001054837"/>
    </source>
</evidence>
<dbReference type="GO" id="GO:0016459">
    <property type="term" value="C:myosin complex"/>
    <property type="evidence" value="ECO:0007669"/>
    <property type="project" value="UniProtKB-KW"/>
</dbReference>
<dbReference type="GO" id="GO:0005902">
    <property type="term" value="C:microvillus"/>
    <property type="evidence" value="ECO:0007669"/>
    <property type="project" value="TreeGrafter"/>
</dbReference>
<dbReference type="Proteomes" id="UP001054837">
    <property type="component" value="Unassembled WGS sequence"/>
</dbReference>
<dbReference type="InterPro" id="IPR036961">
    <property type="entry name" value="Kinesin_motor_dom_sf"/>
</dbReference>
<keyword evidence="8 9" id="KW-0009">Actin-binding</keyword>
<feature type="binding site" evidence="9">
    <location>
        <begin position="113"/>
        <end position="120"/>
    </location>
    <ligand>
        <name>ATP</name>
        <dbReference type="ChEBI" id="CHEBI:30616"/>
    </ligand>
</feature>
<evidence type="ECO:0000256" key="1">
    <source>
        <dbReference type="ARBA" id="ARBA00008314"/>
    </source>
</evidence>
<dbReference type="Pfam" id="PF06017">
    <property type="entry name" value="Myosin_TH1"/>
    <property type="match status" value="1"/>
</dbReference>
<comment type="similarity">
    <text evidence="1 9">Belongs to the TRAFAC class myosin-kinesin ATPase superfamily. Myosin family.</text>
</comment>
<dbReference type="GO" id="GO:0005737">
    <property type="term" value="C:cytoplasm"/>
    <property type="evidence" value="ECO:0007669"/>
    <property type="project" value="UniProtKB-ARBA"/>
</dbReference>
<evidence type="ECO:0000259" key="11">
    <source>
        <dbReference type="PROSITE" id="PS51757"/>
    </source>
</evidence>
<proteinExistence type="inferred from homology"/>
<keyword evidence="5" id="KW-0446">Lipid-binding</keyword>
<dbReference type="GO" id="GO:0005524">
    <property type="term" value="F:ATP binding"/>
    <property type="evidence" value="ECO:0007669"/>
    <property type="project" value="UniProtKB-UniRule"/>
</dbReference>
<evidence type="ECO:0000259" key="10">
    <source>
        <dbReference type="PROSITE" id="PS51456"/>
    </source>
</evidence>
<dbReference type="Gene3D" id="1.20.58.530">
    <property type="match status" value="1"/>
</dbReference>
<dbReference type="GO" id="GO:0030048">
    <property type="term" value="P:actin filament-based movement"/>
    <property type="evidence" value="ECO:0007669"/>
    <property type="project" value="TreeGrafter"/>
</dbReference>
<dbReference type="GO" id="GO:0000146">
    <property type="term" value="F:microfilament motor activity"/>
    <property type="evidence" value="ECO:0007669"/>
    <property type="project" value="TreeGrafter"/>
</dbReference>
<evidence type="ECO:0000256" key="8">
    <source>
        <dbReference type="ARBA" id="ARBA00023203"/>
    </source>
</evidence>
<reference evidence="12 13" key="1">
    <citation type="submission" date="2021-06" db="EMBL/GenBank/DDBJ databases">
        <title>Caerostris darwini draft genome.</title>
        <authorList>
            <person name="Kono N."/>
            <person name="Arakawa K."/>
        </authorList>
    </citation>
    <scope>NUCLEOTIDE SEQUENCE [LARGE SCALE GENOMIC DNA]</scope>
</reference>